<feature type="compositionally biased region" description="Polar residues" evidence="1">
    <location>
        <begin position="298"/>
        <end position="307"/>
    </location>
</feature>
<comment type="caution">
    <text evidence="3">The sequence shown here is derived from an EMBL/GenBank/DDBJ whole genome shotgun (WGS) entry which is preliminary data.</text>
</comment>
<feature type="compositionally biased region" description="Gly residues" evidence="1">
    <location>
        <begin position="182"/>
        <end position="194"/>
    </location>
</feature>
<dbReference type="Proteomes" id="UP001283341">
    <property type="component" value="Unassembled WGS sequence"/>
</dbReference>
<feature type="region of interest" description="Disordered" evidence="1">
    <location>
        <begin position="513"/>
        <end position="657"/>
    </location>
</feature>
<feature type="compositionally biased region" description="Acidic residues" evidence="1">
    <location>
        <begin position="539"/>
        <end position="563"/>
    </location>
</feature>
<reference evidence="3" key="1">
    <citation type="journal article" date="2023" name="Mol. Phylogenet. Evol.">
        <title>Genome-scale phylogeny and comparative genomics of the fungal order Sordariales.</title>
        <authorList>
            <person name="Hensen N."/>
            <person name="Bonometti L."/>
            <person name="Westerberg I."/>
            <person name="Brannstrom I.O."/>
            <person name="Guillou S."/>
            <person name="Cros-Aarteil S."/>
            <person name="Calhoun S."/>
            <person name="Haridas S."/>
            <person name="Kuo A."/>
            <person name="Mondo S."/>
            <person name="Pangilinan J."/>
            <person name="Riley R."/>
            <person name="LaButti K."/>
            <person name="Andreopoulos B."/>
            <person name="Lipzen A."/>
            <person name="Chen C."/>
            <person name="Yan M."/>
            <person name="Daum C."/>
            <person name="Ng V."/>
            <person name="Clum A."/>
            <person name="Steindorff A."/>
            <person name="Ohm R.A."/>
            <person name="Martin F."/>
            <person name="Silar P."/>
            <person name="Natvig D.O."/>
            <person name="Lalanne C."/>
            <person name="Gautier V."/>
            <person name="Ament-Velasquez S.L."/>
            <person name="Kruys A."/>
            <person name="Hutchinson M.I."/>
            <person name="Powell A.J."/>
            <person name="Barry K."/>
            <person name="Miller A.N."/>
            <person name="Grigoriev I.V."/>
            <person name="Debuchy R."/>
            <person name="Gladieux P."/>
            <person name="Hiltunen Thoren M."/>
            <person name="Johannesson H."/>
        </authorList>
    </citation>
    <scope>NUCLEOTIDE SEQUENCE</scope>
    <source>
        <strain evidence="3">CBS 118394</strain>
    </source>
</reference>
<feature type="compositionally biased region" description="Basic and acidic residues" evidence="1">
    <location>
        <begin position="525"/>
        <end position="538"/>
    </location>
</feature>
<dbReference type="AlphaFoldDB" id="A0AAE0M055"/>
<name>A0AAE0M055_9PEZI</name>
<feature type="compositionally biased region" description="Basic residues" evidence="1">
    <location>
        <begin position="308"/>
        <end position="325"/>
    </location>
</feature>
<feature type="domain" description="Chromo" evidence="2">
    <location>
        <begin position="448"/>
        <end position="514"/>
    </location>
</feature>
<dbReference type="EMBL" id="JAUEDM010000007">
    <property type="protein sequence ID" value="KAK3314043.1"/>
    <property type="molecule type" value="Genomic_DNA"/>
</dbReference>
<feature type="compositionally biased region" description="Polar residues" evidence="1">
    <location>
        <begin position="586"/>
        <end position="599"/>
    </location>
</feature>
<evidence type="ECO:0000313" key="4">
    <source>
        <dbReference type="Proteomes" id="UP001283341"/>
    </source>
</evidence>
<feature type="compositionally biased region" description="Low complexity" evidence="1">
    <location>
        <begin position="212"/>
        <end position="232"/>
    </location>
</feature>
<feature type="compositionally biased region" description="Basic residues" evidence="1">
    <location>
        <begin position="515"/>
        <end position="524"/>
    </location>
</feature>
<proteinExistence type="predicted"/>
<feature type="region of interest" description="Disordered" evidence="1">
    <location>
        <begin position="75"/>
        <end position="335"/>
    </location>
</feature>
<keyword evidence="4" id="KW-1185">Reference proteome</keyword>
<feature type="compositionally biased region" description="Basic and acidic residues" evidence="1">
    <location>
        <begin position="10"/>
        <end position="19"/>
    </location>
</feature>
<evidence type="ECO:0000259" key="2">
    <source>
        <dbReference type="PROSITE" id="PS50013"/>
    </source>
</evidence>
<evidence type="ECO:0000313" key="3">
    <source>
        <dbReference type="EMBL" id="KAK3314043.1"/>
    </source>
</evidence>
<protein>
    <recommendedName>
        <fullName evidence="2">Chromo domain-containing protein</fullName>
    </recommendedName>
</protein>
<organism evidence="3 4">
    <name type="scientific">Apodospora peruviana</name>
    <dbReference type="NCBI Taxonomy" id="516989"/>
    <lineage>
        <taxon>Eukaryota</taxon>
        <taxon>Fungi</taxon>
        <taxon>Dikarya</taxon>
        <taxon>Ascomycota</taxon>
        <taxon>Pezizomycotina</taxon>
        <taxon>Sordariomycetes</taxon>
        <taxon>Sordariomycetidae</taxon>
        <taxon>Sordariales</taxon>
        <taxon>Lasiosphaeriaceae</taxon>
        <taxon>Apodospora</taxon>
    </lineage>
</organism>
<gene>
    <name evidence="3" type="ORF">B0H66DRAFT_607281</name>
</gene>
<evidence type="ECO:0000256" key="1">
    <source>
        <dbReference type="SAM" id="MobiDB-lite"/>
    </source>
</evidence>
<feature type="region of interest" description="Disordered" evidence="1">
    <location>
        <begin position="1"/>
        <end position="59"/>
    </location>
</feature>
<sequence>MSSMFTAAEMGKESDHIQGRDSGNMLPANEAAAEARPKKGPKLGTFKPPKASTNPQLSSAVATASALTKVLSNAYDGEADGGKDEDVEMTEAPSVLHNGGQDSSVQESDDVLTDISNREVANHASKNPSVYKKRLPPTKQPAHQASESGRKTQSRGSKASGSSKRDTGATGNASTPTTEGVSGSGTSSGGGGTLAAGTDSSREIAGPRGPTTRCRAAVSAVRSRAGTAAAAAAEDRHHTVGAKMSDGIHDVYTPVRYLPNPRPTEKEKNKESPTQNYQASTSEQSTNEDDNGQRPRSRSSADVNTKTHVQRKNNRRKSGKSASKKIPHDDDTYRGKKLALIDEGNDIELPRDRELPEGFKVPKDFLLPKNFKLPKDLEILKVVNPRAAHEKEMVKFRCKLNDRTPSEVIVTENRLWGSHRSEVREFWKKHGGRDEALDITPDNPDIGYYIYKVLATHTKDGGLGGDGLRDFRAEWVGYDDYPDIWYKERGLTVSEINILDVFEDEQKRLEGQVKAKGKKVKGKRVPLEEERDQERDQERDEEQDEERDENLNEDQDEHEEPPDIDIAPDNVTESIPAKGARDTKKSSSSAQVTKTNTRTYGKGGKTVNARNDDSGHGQPSVEAGPSRQAASSGPRTMYGLHRGSRGGGRQEDKKGGR</sequence>
<dbReference type="InterPro" id="IPR000953">
    <property type="entry name" value="Chromo/chromo_shadow_dom"/>
</dbReference>
<accession>A0AAE0M055</accession>
<reference evidence="3" key="2">
    <citation type="submission" date="2023-06" db="EMBL/GenBank/DDBJ databases">
        <authorList>
            <consortium name="Lawrence Berkeley National Laboratory"/>
            <person name="Haridas S."/>
            <person name="Hensen N."/>
            <person name="Bonometti L."/>
            <person name="Westerberg I."/>
            <person name="Brannstrom I.O."/>
            <person name="Guillou S."/>
            <person name="Cros-Aarteil S."/>
            <person name="Calhoun S."/>
            <person name="Kuo A."/>
            <person name="Mondo S."/>
            <person name="Pangilinan J."/>
            <person name="Riley R."/>
            <person name="Labutti K."/>
            <person name="Andreopoulos B."/>
            <person name="Lipzen A."/>
            <person name="Chen C."/>
            <person name="Yanf M."/>
            <person name="Daum C."/>
            <person name="Ng V."/>
            <person name="Clum A."/>
            <person name="Steindorff A."/>
            <person name="Ohm R."/>
            <person name="Martin F."/>
            <person name="Silar P."/>
            <person name="Natvig D."/>
            <person name="Lalanne C."/>
            <person name="Gautier V."/>
            <person name="Ament-Velasquez S.L."/>
            <person name="Kruys A."/>
            <person name="Hutchinson M.I."/>
            <person name="Powell A.J."/>
            <person name="Barry K."/>
            <person name="Miller A.N."/>
            <person name="Grigoriev I.V."/>
            <person name="Debuchy R."/>
            <person name="Gladieux P."/>
            <person name="Thoren M.H."/>
            <person name="Johannesson H."/>
        </authorList>
    </citation>
    <scope>NUCLEOTIDE SEQUENCE</scope>
    <source>
        <strain evidence="3">CBS 118394</strain>
    </source>
</reference>
<feature type="compositionally biased region" description="Acidic residues" evidence="1">
    <location>
        <begin position="77"/>
        <end position="89"/>
    </location>
</feature>
<feature type="compositionally biased region" description="Basic and acidic residues" evidence="1">
    <location>
        <begin position="648"/>
        <end position="657"/>
    </location>
</feature>
<feature type="compositionally biased region" description="Polar residues" evidence="1">
    <location>
        <begin position="272"/>
        <end position="285"/>
    </location>
</feature>
<dbReference type="PROSITE" id="PS50013">
    <property type="entry name" value="CHROMO_2"/>
    <property type="match status" value="1"/>
</dbReference>